<evidence type="ECO:0000259" key="1">
    <source>
        <dbReference type="Pfam" id="PF13358"/>
    </source>
</evidence>
<evidence type="ECO:0000313" key="3">
    <source>
        <dbReference type="Proteomes" id="UP000626656"/>
    </source>
</evidence>
<comment type="caution">
    <text evidence="2">The sequence shown here is derived from an EMBL/GenBank/DDBJ whole genome shotgun (WGS) entry which is preliminary data.</text>
</comment>
<dbReference type="Proteomes" id="UP000626656">
    <property type="component" value="Unassembled WGS sequence"/>
</dbReference>
<dbReference type="Pfam" id="PF13565">
    <property type="entry name" value="HTH_32"/>
    <property type="match status" value="1"/>
</dbReference>
<dbReference type="InterPro" id="IPR012337">
    <property type="entry name" value="RNaseH-like_sf"/>
</dbReference>
<dbReference type="EMBL" id="CAHJWF010000156">
    <property type="protein sequence ID" value="CAB5499948.1"/>
    <property type="molecule type" value="Genomic_DNA"/>
</dbReference>
<dbReference type="SUPFAM" id="SSF53098">
    <property type="entry name" value="Ribonuclease H-like"/>
    <property type="match status" value="1"/>
</dbReference>
<dbReference type="InterPro" id="IPR009057">
    <property type="entry name" value="Homeodomain-like_sf"/>
</dbReference>
<dbReference type="InterPro" id="IPR038717">
    <property type="entry name" value="Tc1-like_DDE_dom"/>
</dbReference>
<dbReference type="InterPro" id="IPR036397">
    <property type="entry name" value="RNaseH_sf"/>
</dbReference>
<dbReference type="SUPFAM" id="SSF46689">
    <property type="entry name" value="Homeodomain-like"/>
    <property type="match status" value="1"/>
</dbReference>
<dbReference type="Gene3D" id="3.30.420.10">
    <property type="entry name" value="Ribonuclease H-like superfamily/Ribonuclease H"/>
    <property type="match status" value="1"/>
</dbReference>
<protein>
    <recommendedName>
        <fullName evidence="1">Tc1-like transposase DDE domain-containing protein</fullName>
    </recommendedName>
</protein>
<dbReference type="NCBIfam" id="NF033545">
    <property type="entry name" value="transpos_IS630"/>
    <property type="match status" value="1"/>
</dbReference>
<keyword evidence="3" id="KW-1185">Reference proteome</keyword>
<dbReference type="Pfam" id="PF13358">
    <property type="entry name" value="DDE_3"/>
    <property type="match status" value="1"/>
</dbReference>
<accession>A0ABN7G9V4</accession>
<proteinExistence type="predicted"/>
<evidence type="ECO:0000313" key="2">
    <source>
        <dbReference type="EMBL" id="CAB5499948.1"/>
    </source>
</evidence>
<dbReference type="InterPro" id="IPR047655">
    <property type="entry name" value="Transpos_IS630-like"/>
</dbReference>
<sequence>MIYIEELTAEEVTTLNEMHKNHPRYLSRRRSHAILLSHCRVSVPVICATYNVCRQTVSTWFSKWEEFGICGLIDKPGRGRPSILTENQKNNIVKKVQKSPRSLKSVLADLEAELGITVSLDTIKLICKQAGLVWKRVRKSLRSKRNQKDFEVAQGKIKELIQQHKESEINLCYFDESGFTLEPCVPYAWQLSGQTIEVPSSKSKRLNVLGFVNRDCEFDSFVFEGTVNTSVVVACIDEFAKKIKIPTVLIIDNASTHTSNEFKENIERWKEAGLTIYPIPPYSPELNIIEIIWRKIKYEWLPFSAYESYQSLERELFNVLKNIGGSHKVAFS</sequence>
<organism evidence="2 3">
    <name type="scientific">Bathymodiolus thermophilus thioautotrophic gill symbiont</name>
    <dbReference type="NCBI Taxonomy" id="2360"/>
    <lineage>
        <taxon>Bacteria</taxon>
        <taxon>Pseudomonadati</taxon>
        <taxon>Pseudomonadota</taxon>
        <taxon>Gammaproteobacteria</taxon>
        <taxon>sulfur-oxidizing symbionts</taxon>
    </lineage>
</organism>
<gene>
    <name evidence="2" type="ORF">AZO1586I_576</name>
</gene>
<dbReference type="RefSeq" id="WP_202784205.1">
    <property type="nucleotide sequence ID" value="NZ_CAHJWF010000156.1"/>
</dbReference>
<name>A0ABN7G9V4_9GAMM</name>
<feature type="domain" description="Tc1-like transposase DDE" evidence="1">
    <location>
        <begin position="171"/>
        <end position="312"/>
    </location>
</feature>
<reference evidence="2 3" key="1">
    <citation type="submission" date="2020-05" db="EMBL/GenBank/DDBJ databases">
        <authorList>
            <person name="Petersen J."/>
            <person name="Sayavedra L."/>
        </authorList>
    </citation>
    <scope>NUCLEOTIDE SEQUENCE [LARGE SCALE GENOMIC DNA]</scope>
    <source>
        <strain evidence="2">B azoricus SOX ET2 1586I</strain>
    </source>
</reference>